<dbReference type="InterPro" id="IPR025164">
    <property type="entry name" value="Toastrack_DUF4097"/>
</dbReference>
<dbReference type="PROSITE" id="PS51257">
    <property type="entry name" value="PROKAR_LIPOPROTEIN"/>
    <property type="match status" value="1"/>
</dbReference>
<feature type="domain" description="DUF4097" evidence="1">
    <location>
        <begin position="133"/>
        <end position="328"/>
    </location>
</feature>
<comment type="caution">
    <text evidence="2">The sequence shown here is derived from an EMBL/GenBank/DDBJ whole genome shotgun (WGS) entry which is preliminary data.</text>
</comment>
<dbReference type="AlphaFoldDB" id="A0A9D2MUM3"/>
<accession>A0A9D2MUM3</accession>
<proteinExistence type="predicted"/>
<dbReference type="Proteomes" id="UP000826793">
    <property type="component" value="Unassembled WGS sequence"/>
</dbReference>
<evidence type="ECO:0000313" key="3">
    <source>
        <dbReference type="Proteomes" id="UP000826793"/>
    </source>
</evidence>
<reference evidence="2" key="2">
    <citation type="submission" date="2021-04" db="EMBL/GenBank/DDBJ databases">
        <authorList>
            <person name="Gilroy R."/>
        </authorList>
    </citation>
    <scope>NUCLEOTIDE SEQUENCE</scope>
    <source>
        <strain evidence="2">CHK185-1770</strain>
    </source>
</reference>
<dbReference type="EMBL" id="DWXG01000033">
    <property type="protein sequence ID" value="HJB97744.1"/>
    <property type="molecule type" value="Genomic_DNA"/>
</dbReference>
<sequence>MKRKQRFFKLSAIVGCILLGAGILLCGAGFVAMGCDLDAFIYPRVEMSAQAEEGQVSTETPGPGDDWAQAEFAPQENISAIEVQASLGRVTVCGDPDLAAPTVRYSPKGYQLEIQENTLVISSLDQSGNGWKWYQLLHLHEPSKEYDLTVSVPEKLLDSVYVESGMGAVHVSDLEAANVTVQGDMGDVTLDNVAASESLTVTQSMGRVTVENCQGGDLTLENDMGDTELSSGSFTEGEITASAGSVGVAGSTFTTLTVENDMGDVNLSATQVSEAVSCAVNMGSIGLDQLASPAITLDADSGNVTGTIAGRQEDYQITVETDLGDSNLQDQLGEGSHLLQVTTNMGNISLDFAE</sequence>
<evidence type="ECO:0000313" key="2">
    <source>
        <dbReference type="EMBL" id="HJB97744.1"/>
    </source>
</evidence>
<dbReference type="Pfam" id="PF13349">
    <property type="entry name" value="DUF4097"/>
    <property type="match status" value="1"/>
</dbReference>
<evidence type="ECO:0000259" key="1">
    <source>
        <dbReference type="Pfam" id="PF13349"/>
    </source>
</evidence>
<protein>
    <submittedName>
        <fullName evidence="2">DUF4097 domain-containing protein</fullName>
    </submittedName>
</protein>
<organism evidence="2 3">
    <name type="scientific">Candidatus Acutalibacter pullicola</name>
    <dbReference type="NCBI Taxonomy" id="2838417"/>
    <lineage>
        <taxon>Bacteria</taxon>
        <taxon>Bacillati</taxon>
        <taxon>Bacillota</taxon>
        <taxon>Clostridia</taxon>
        <taxon>Eubacteriales</taxon>
        <taxon>Acutalibacteraceae</taxon>
        <taxon>Acutalibacter</taxon>
    </lineage>
</organism>
<name>A0A9D2MUM3_9FIRM</name>
<reference evidence="2" key="1">
    <citation type="journal article" date="2021" name="PeerJ">
        <title>Extensive microbial diversity within the chicken gut microbiome revealed by metagenomics and culture.</title>
        <authorList>
            <person name="Gilroy R."/>
            <person name="Ravi A."/>
            <person name="Getino M."/>
            <person name="Pursley I."/>
            <person name="Horton D.L."/>
            <person name="Alikhan N.F."/>
            <person name="Baker D."/>
            <person name="Gharbi K."/>
            <person name="Hall N."/>
            <person name="Watson M."/>
            <person name="Adriaenssens E.M."/>
            <person name="Foster-Nyarko E."/>
            <person name="Jarju S."/>
            <person name="Secka A."/>
            <person name="Antonio M."/>
            <person name="Oren A."/>
            <person name="Chaudhuri R.R."/>
            <person name="La Ragione R."/>
            <person name="Hildebrand F."/>
            <person name="Pallen M.J."/>
        </authorList>
    </citation>
    <scope>NUCLEOTIDE SEQUENCE</scope>
    <source>
        <strain evidence="2">CHK185-1770</strain>
    </source>
</reference>
<gene>
    <name evidence="2" type="ORF">H9710_04105</name>
</gene>